<dbReference type="AlphaFoldDB" id="A0A168S2I2"/>
<reference evidence="1" key="1">
    <citation type="submission" date="2016-04" db="EMBL/GenBank/DDBJ databases">
        <authorList>
            <person name="Evans L.H."/>
            <person name="Alamgir A."/>
            <person name="Owens N."/>
            <person name="Weber N.D."/>
            <person name="Virtaneva K."/>
            <person name="Barbian K."/>
            <person name="Babar A."/>
            <person name="Rosenke K."/>
        </authorList>
    </citation>
    <scope>NUCLEOTIDE SEQUENCE [LARGE SCALE GENOMIC DNA]</scope>
    <source>
        <strain evidence="1">CBS 101.48</strain>
    </source>
</reference>
<evidence type="ECO:0008006" key="3">
    <source>
        <dbReference type="Google" id="ProtNLM"/>
    </source>
</evidence>
<dbReference type="SUPFAM" id="SSF56219">
    <property type="entry name" value="DNase I-like"/>
    <property type="match status" value="1"/>
</dbReference>
<proteinExistence type="predicted"/>
<dbReference type="InterPro" id="IPR036691">
    <property type="entry name" value="Endo/exonu/phosph_ase_sf"/>
</dbReference>
<gene>
    <name evidence="1" type="primary">ABSGL_13357.1 scaffold 13664</name>
</gene>
<name>A0A168S2I2_ABSGL</name>
<organism evidence="1">
    <name type="scientific">Absidia glauca</name>
    <name type="common">Pin mould</name>
    <dbReference type="NCBI Taxonomy" id="4829"/>
    <lineage>
        <taxon>Eukaryota</taxon>
        <taxon>Fungi</taxon>
        <taxon>Fungi incertae sedis</taxon>
        <taxon>Mucoromycota</taxon>
        <taxon>Mucoromycotina</taxon>
        <taxon>Mucoromycetes</taxon>
        <taxon>Mucorales</taxon>
        <taxon>Cunninghamellaceae</taxon>
        <taxon>Absidia</taxon>
    </lineage>
</organism>
<accession>A0A168S2I2</accession>
<protein>
    <recommendedName>
        <fullName evidence="3">Endonuclease/exonuclease/phosphatase domain-containing protein</fullName>
    </recommendedName>
</protein>
<dbReference type="Gene3D" id="3.60.10.10">
    <property type="entry name" value="Endonuclease/exonuclease/phosphatase"/>
    <property type="match status" value="1"/>
</dbReference>
<evidence type="ECO:0000313" key="2">
    <source>
        <dbReference type="Proteomes" id="UP000078561"/>
    </source>
</evidence>
<dbReference type="EMBL" id="LT554761">
    <property type="protein sequence ID" value="SAM07714.1"/>
    <property type="molecule type" value="Genomic_DNA"/>
</dbReference>
<dbReference type="Proteomes" id="UP000078561">
    <property type="component" value="Unassembled WGS sequence"/>
</dbReference>
<dbReference type="OrthoDB" id="2208330at2759"/>
<keyword evidence="2" id="KW-1185">Reference proteome</keyword>
<dbReference type="InParanoid" id="A0A168S2I2"/>
<sequence length="142" mass="16175">MLSKKYHIATPFKILRTYSICTFSPRQRYGVNIAASSRYILATISHAQDLFTPFTILNIYAPAQRQDRPSFYRDLVTLVLQHLSLSPTSHTSALPQHAPSRLIIVGDLHVQSWSALNSSESIHPWVAFLETHVVSNRLFLDR</sequence>
<evidence type="ECO:0000313" key="1">
    <source>
        <dbReference type="EMBL" id="SAM07714.1"/>
    </source>
</evidence>